<evidence type="ECO:0000256" key="2">
    <source>
        <dbReference type="SAM" id="SignalP"/>
    </source>
</evidence>
<comment type="caution">
    <text evidence="3">The sequence shown here is derived from an EMBL/GenBank/DDBJ whole genome shotgun (WGS) entry which is preliminary data.</text>
</comment>
<dbReference type="OrthoDB" id="9765532at2"/>
<dbReference type="AlphaFoldDB" id="A0A150XXY7"/>
<feature type="signal peptide" evidence="2">
    <location>
        <begin position="1"/>
        <end position="20"/>
    </location>
</feature>
<dbReference type="RefSeq" id="WP_068410460.1">
    <property type="nucleotide sequence ID" value="NZ_LRDB01000001.1"/>
</dbReference>
<feature type="transmembrane region" description="Helical" evidence="1">
    <location>
        <begin position="89"/>
        <end position="110"/>
    </location>
</feature>
<evidence type="ECO:0000313" key="4">
    <source>
        <dbReference type="Proteomes" id="UP000075615"/>
    </source>
</evidence>
<dbReference type="Pfam" id="PF16980">
    <property type="entry name" value="CitMHS_2"/>
    <property type="match status" value="1"/>
</dbReference>
<gene>
    <name evidence="3" type="ORF">AWN68_01530</name>
</gene>
<dbReference type="InterPro" id="IPR031566">
    <property type="entry name" value="CitMHS_2"/>
</dbReference>
<feature type="transmembrane region" description="Helical" evidence="1">
    <location>
        <begin position="61"/>
        <end position="82"/>
    </location>
</feature>
<feature type="transmembrane region" description="Helical" evidence="1">
    <location>
        <begin position="345"/>
        <end position="365"/>
    </location>
</feature>
<feature type="transmembrane region" description="Helical" evidence="1">
    <location>
        <begin position="270"/>
        <end position="288"/>
    </location>
</feature>
<evidence type="ECO:0000256" key="1">
    <source>
        <dbReference type="SAM" id="Phobius"/>
    </source>
</evidence>
<name>A0A150XXY7_9BACT</name>
<sequence length="497" mass="54755">MKNRFLLTLCMLFMVFIAKAEYINGATPATSVTVMASEEISIESHDDSAAASSDEEHPSPAGWSVIPFVLLLVMIATGPLFYEHFWHKNYPIIAVSLAGIVVIYYLFVVGDVNHPVHALAEYVQFIALLSSLYIASGGIMIDVDKKATPLTNVGLLVIGAVISNLIGTTGASMLLIRPFVRLNKGRIQPYHIIFFIFIVSNVGGALTPIGDPPLFLGFLKGVPFFWTLEHNIIPWITGVGILSLVFYIFDKRNTDEDLEEISTFSNKTKILGSRNFIWLAIIIAAVFIDPNVIEGVPAIHYDGMKFSYIRELIMFSVGFLSFRFADKRAIKGNEFNFEPIREVAFIFIGIFGTMMPALALVSEFAQSETGSALITHNTLYWGTGILSGFLDNAPTYLNFLAAAMASQGGDIAVISDVQSYALGGVYDDSVFMLMAISIGAVFFGAMTYIGNGPNFMVKSIAEQMGIHMPSFFGYILRYSIPILLPILFIIWLVFFAF</sequence>
<keyword evidence="4" id="KW-1185">Reference proteome</keyword>
<keyword evidence="1" id="KW-0472">Membrane</keyword>
<evidence type="ECO:0000313" key="3">
    <source>
        <dbReference type="EMBL" id="KYG83512.1"/>
    </source>
</evidence>
<proteinExistence type="predicted"/>
<feature type="chain" id="PRO_5007575359" evidence="2">
    <location>
        <begin position="21"/>
        <end position="497"/>
    </location>
</feature>
<feature type="transmembrane region" description="Helical" evidence="1">
    <location>
        <begin position="430"/>
        <end position="450"/>
    </location>
</feature>
<accession>A0A150XXY7</accession>
<dbReference type="EMBL" id="LRDB01000001">
    <property type="protein sequence ID" value="KYG83512.1"/>
    <property type="molecule type" value="Genomic_DNA"/>
</dbReference>
<keyword evidence="1" id="KW-0812">Transmembrane</keyword>
<feature type="transmembrane region" description="Helical" evidence="1">
    <location>
        <begin position="232"/>
        <end position="249"/>
    </location>
</feature>
<reference evidence="3 4" key="1">
    <citation type="submission" date="2016-01" db="EMBL/GenBank/DDBJ databases">
        <title>Genome sequencing of Roseivirga echinicomitans KMM 6058.</title>
        <authorList>
            <person name="Selvaratnam C."/>
            <person name="Thevarajoo S."/>
            <person name="Goh K.M."/>
            <person name="Ee R."/>
            <person name="Chan K.-G."/>
            <person name="Chong C.S."/>
        </authorList>
    </citation>
    <scope>NUCLEOTIDE SEQUENCE [LARGE SCALE GENOMIC DNA]</scope>
    <source>
        <strain evidence="3 4">KMM 6058</strain>
    </source>
</reference>
<keyword evidence="2" id="KW-0732">Signal</keyword>
<feature type="transmembrane region" description="Helical" evidence="1">
    <location>
        <begin position="471"/>
        <end position="494"/>
    </location>
</feature>
<feature type="transmembrane region" description="Helical" evidence="1">
    <location>
        <begin position="308"/>
        <end position="325"/>
    </location>
</feature>
<organism evidence="3 4">
    <name type="scientific">Roseivirga echinicomitans</name>
    <dbReference type="NCBI Taxonomy" id="296218"/>
    <lineage>
        <taxon>Bacteria</taxon>
        <taxon>Pseudomonadati</taxon>
        <taxon>Bacteroidota</taxon>
        <taxon>Cytophagia</taxon>
        <taxon>Cytophagales</taxon>
        <taxon>Roseivirgaceae</taxon>
        <taxon>Roseivirga</taxon>
    </lineage>
</organism>
<dbReference type="Proteomes" id="UP000075615">
    <property type="component" value="Unassembled WGS sequence"/>
</dbReference>
<keyword evidence="1" id="KW-1133">Transmembrane helix</keyword>
<dbReference type="STRING" id="296218.AWN68_01530"/>
<feature type="transmembrane region" description="Helical" evidence="1">
    <location>
        <begin position="153"/>
        <end position="176"/>
    </location>
</feature>
<protein>
    <submittedName>
        <fullName evidence="3">Citrate transporter</fullName>
    </submittedName>
</protein>